<dbReference type="EMBL" id="AP024420">
    <property type="protein sequence ID" value="BCR88808.1"/>
    <property type="molecule type" value="Genomic_DNA"/>
</dbReference>
<dbReference type="PRINTS" id="PR00092">
    <property type="entry name" value="TYROSINASE"/>
</dbReference>
<evidence type="ECO:0000256" key="5">
    <source>
        <dbReference type="ARBA" id="ARBA00023101"/>
    </source>
</evidence>
<dbReference type="PANTHER" id="PTHR11474:SF76">
    <property type="entry name" value="SHKT DOMAIN-CONTAINING PROTEIN"/>
    <property type="match status" value="1"/>
</dbReference>
<evidence type="ECO:0000256" key="2">
    <source>
        <dbReference type="ARBA" id="ARBA00011906"/>
    </source>
</evidence>
<sequence>MTYVRRSLQDLQDEYDNKRPEALDKLVKAFRHIQSLPAHDPDSFHEIGGYHGEPFRLEPESHSEDWWGGYCFHGSVLFPTWHRAYLLRLEQALRKVEGCGDVTLPFWDECATMSQEEDSQTPSIIPAVLTWPKYTMDGETFDNPLYSFKLKEAIGDKIKSAGNRYKKPAGYETVRYPLLGLVGTSDDIKTTKEHNNQFPDAKLRAEKLNENVANWLRIGPNIPDDGFNTPVPTDTTSVFSRYRNCLETPSFTLFLNTTSEKKAMSVSAKNNEARHLVSLENPHNAIHLAVGGFYQRGNFNADVIVNANGDMGDNETAGFDPIFFLHHCFIDYVFWKWQVRHKATANLVIDEKDDGAKVPKGGMVNLPENTKLTMDTPLAPFVKPGFHSTGDNNENCYTSNDVVDIAKLGYKYGLGSLDEDKPKTSPRKKGGAIK</sequence>
<dbReference type="AlphaFoldDB" id="A0A7R7VRG0"/>
<dbReference type="EC" id="1.14.18.1" evidence="2"/>
<keyword evidence="5" id="KW-0470">Melanin biosynthesis</keyword>
<dbReference type="GO" id="GO:0042438">
    <property type="term" value="P:melanin biosynthetic process"/>
    <property type="evidence" value="ECO:0007669"/>
    <property type="project" value="UniProtKB-KW"/>
</dbReference>
<keyword evidence="4" id="KW-0186">Copper</keyword>
<dbReference type="InterPro" id="IPR002227">
    <property type="entry name" value="Tyrosinase_Cu-bd"/>
</dbReference>
<evidence type="ECO:0000313" key="12">
    <source>
        <dbReference type="Proteomes" id="UP000637239"/>
    </source>
</evidence>
<organism evidence="11 12">
    <name type="scientific">Aspergillus chevalieri</name>
    <name type="common">Eurotium chevalieri</name>
    <dbReference type="NCBI Taxonomy" id="182096"/>
    <lineage>
        <taxon>Eukaryota</taxon>
        <taxon>Fungi</taxon>
        <taxon>Dikarya</taxon>
        <taxon>Ascomycota</taxon>
        <taxon>Pezizomycotina</taxon>
        <taxon>Eurotiomycetes</taxon>
        <taxon>Eurotiomycetidae</taxon>
        <taxon>Eurotiales</taxon>
        <taxon>Aspergillaceae</taxon>
        <taxon>Aspergillus</taxon>
        <taxon>Aspergillus subgen. Aspergillus</taxon>
    </lineage>
</organism>
<feature type="domain" description="Tyrosinase copper-binding" evidence="10">
    <location>
        <begin position="320"/>
        <end position="331"/>
    </location>
</feature>
<dbReference type="RefSeq" id="XP_043137330.1">
    <property type="nucleotide sequence ID" value="XM_043279674.1"/>
</dbReference>
<dbReference type="GeneID" id="66983166"/>
<evidence type="ECO:0000256" key="4">
    <source>
        <dbReference type="ARBA" id="ARBA00023008"/>
    </source>
</evidence>
<gene>
    <name evidence="11" type="ORF">ACHE_50006S</name>
</gene>
<dbReference type="PROSITE" id="PS00498">
    <property type="entry name" value="TYROSINASE_2"/>
    <property type="match status" value="1"/>
</dbReference>
<evidence type="ECO:0000256" key="3">
    <source>
        <dbReference type="ARBA" id="ARBA00022723"/>
    </source>
</evidence>
<evidence type="ECO:0000256" key="8">
    <source>
        <dbReference type="SAM" id="MobiDB-lite"/>
    </source>
</evidence>
<evidence type="ECO:0000256" key="7">
    <source>
        <dbReference type="ARBA" id="ARBA00048881"/>
    </source>
</evidence>
<reference evidence="11" key="1">
    <citation type="submission" date="2021-01" db="EMBL/GenBank/DDBJ databases">
        <authorList>
            <consortium name="Aspergillus chevalieri M1 genome sequencing consortium"/>
            <person name="Kazuki M."/>
            <person name="Futagami T."/>
        </authorList>
    </citation>
    <scope>NUCLEOTIDE SEQUENCE</scope>
    <source>
        <strain evidence="11">M1</strain>
    </source>
</reference>
<name>A0A7R7VRG0_ASPCH</name>
<dbReference type="GO" id="GO:0046872">
    <property type="term" value="F:metal ion binding"/>
    <property type="evidence" value="ECO:0007669"/>
    <property type="project" value="UniProtKB-KW"/>
</dbReference>
<dbReference type="Proteomes" id="UP000637239">
    <property type="component" value="Chromosome 5"/>
</dbReference>
<dbReference type="Pfam" id="PF00264">
    <property type="entry name" value="Tyrosinase"/>
    <property type="match status" value="1"/>
</dbReference>
<comment type="similarity">
    <text evidence="1">Belongs to the tyrosinase family.</text>
</comment>
<dbReference type="InterPro" id="IPR008922">
    <property type="entry name" value="Di-copper_centre_dom_sf"/>
</dbReference>
<keyword evidence="12" id="KW-1185">Reference proteome</keyword>
<feature type="region of interest" description="Disordered" evidence="8">
    <location>
        <begin position="414"/>
        <end position="434"/>
    </location>
</feature>
<dbReference type="PROSITE" id="PS00497">
    <property type="entry name" value="TYROSINASE_1"/>
    <property type="match status" value="1"/>
</dbReference>
<evidence type="ECO:0000256" key="1">
    <source>
        <dbReference type="ARBA" id="ARBA00009928"/>
    </source>
</evidence>
<dbReference type="PANTHER" id="PTHR11474">
    <property type="entry name" value="TYROSINASE FAMILY MEMBER"/>
    <property type="match status" value="1"/>
</dbReference>
<evidence type="ECO:0000256" key="6">
    <source>
        <dbReference type="ARBA" id="ARBA00048233"/>
    </source>
</evidence>
<feature type="domain" description="Tyrosinase copper-binding" evidence="9">
    <location>
        <begin position="73"/>
        <end position="90"/>
    </location>
</feature>
<dbReference type="GO" id="GO:0004503">
    <property type="term" value="F:tyrosinase activity"/>
    <property type="evidence" value="ECO:0007669"/>
    <property type="project" value="UniProtKB-EC"/>
</dbReference>
<dbReference type="SUPFAM" id="SSF48056">
    <property type="entry name" value="Di-copper centre-containing domain"/>
    <property type="match status" value="1"/>
</dbReference>
<evidence type="ECO:0000259" key="10">
    <source>
        <dbReference type="PROSITE" id="PS00498"/>
    </source>
</evidence>
<dbReference type="Gene3D" id="1.10.1280.10">
    <property type="entry name" value="Di-copper center containing domain from catechol oxidase"/>
    <property type="match status" value="1"/>
</dbReference>
<reference evidence="11" key="2">
    <citation type="submission" date="2021-02" db="EMBL/GenBank/DDBJ databases">
        <title>Aspergillus chevalieri M1 genome sequence.</title>
        <authorList>
            <person name="Kadooka C."/>
            <person name="Mori K."/>
            <person name="Futagami T."/>
        </authorList>
    </citation>
    <scope>NUCLEOTIDE SEQUENCE</scope>
    <source>
        <strain evidence="11">M1</strain>
    </source>
</reference>
<keyword evidence="3" id="KW-0479">Metal-binding</keyword>
<dbReference type="KEGG" id="ache:ACHE_50006S"/>
<evidence type="ECO:0000313" key="11">
    <source>
        <dbReference type="EMBL" id="BCR88808.1"/>
    </source>
</evidence>
<protein>
    <recommendedName>
        <fullName evidence="2">tyrosinase</fullName>
        <ecNumber evidence="2">1.14.18.1</ecNumber>
    </recommendedName>
</protein>
<evidence type="ECO:0000259" key="9">
    <source>
        <dbReference type="PROSITE" id="PS00497"/>
    </source>
</evidence>
<dbReference type="InterPro" id="IPR050316">
    <property type="entry name" value="Tyrosinase/Hemocyanin"/>
</dbReference>
<proteinExistence type="inferred from homology"/>
<comment type="catalytic activity">
    <reaction evidence="7">
        <text>L-tyrosine + O2 = L-dopaquinone + H2O</text>
        <dbReference type="Rhea" id="RHEA:18117"/>
        <dbReference type="ChEBI" id="CHEBI:15377"/>
        <dbReference type="ChEBI" id="CHEBI:15379"/>
        <dbReference type="ChEBI" id="CHEBI:57924"/>
        <dbReference type="ChEBI" id="CHEBI:58315"/>
        <dbReference type="EC" id="1.14.18.1"/>
    </reaction>
</comment>
<comment type="catalytic activity">
    <reaction evidence="6">
        <text>2 L-dopa + O2 = 2 L-dopaquinone + 2 H2O</text>
        <dbReference type="Rhea" id="RHEA:34287"/>
        <dbReference type="ChEBI" id="CHEBI:15377"/>
        <dbReference type="ChEBI" id="CHEBI:15379"/>
        <dbReference type="ChEBI" id="CHEBI:57504"/>
        <dbReference type="ChEBI" id="CHEBI:57924"/>
        <dbReference type="EC" id="1.14.18.1"/>
    </reaction>
</comment>
<feature type="compositionally biased region" description="Basic residues" evidence="8">
    <location>
        <begin position="424"/>
        <end position="434"/>
    </location>
</feature>
<accession>A0A7R7VRG0</accession>